<evidence type="ECO:0000256" key="5">
    <source>
        <dbReference type="SAM" id="SignalP"/>
    </source>
</evidence>
<evidence type="ECO:0000256" key="2">
    <source>
        <dbReference type="ARBA" id="ARBA00005906"/>
    </source>
</evidence>
<dbReference type="Proteomes" id="UP000504629">
    <property type="component" value="Unplaced"/>
</dbReference>
<evidence type="ECO:0000256" key="4">
    <source>
        <dbReference type="RuleBase" id="RU004378"/>
    </source>
</evidence>
<gene>
    <name evidence="7" type="primary">LOC114242013</name>
</gene>
<evidence type="ECO:0000256" key="1">
    <source>
        <dbReference type="ARBA" id="ARBA00003434"/>
    </source>
</evidence>
<comment type="similarity">
    <text evidence="2 4">Belongs to the chorion protein family.</text>
</comment>
<dbReference type="AlphaFoldDB" id="A0A6J2JH30"/>
<protein>
    <submittedName>
        <fullName evidence="7">Chorion class high-cysteine HCB protein 13-like</fullName>
    </submittedName>
</protein>
<dbReference type="GO" id="GO:0005213">
    <property type="term" value="F:structural constituent of egg chorion"/>
    <property type="evidence" value="ECO:0007669"/>
    <property type="project" value="InterPro"/>
</dbReference>
<keyword evidence="3" id="KW-0677">Repeat</keyword>
<keyword evidence="6" id="KW-1185">Reference proteome</keyword>
<evidence type="ECO:0000313" key="7">
    <source>
        <dbReference type="RefSeq" id="XP_028028831.1"/>
    </source>
</evidence>
<dbReference type="InterPro" id="IPR002635">
    <property type="entry name" value="Chorion"/>
</dbReference>
<dbReference type="KEGG" id="bman:114242013"/>
<dbReference type="Pfam" id="PF01723">
    <property type="entry name" value="Chorion_1"/>
    <property type="match status" value="1"/>
</dbReference>
<accession>A0A6J2JH30</accession>
<proteinExistence type="inferred from homology"/>
<evidence type="ECO:0000313" key="6">
    <source>
        <dbReference type="Proteomes" id="UP000504629"/>
    </source>
</evidence>
<dbReference type="GeneID" id="114242013"/>
<organism evidence="6 7">
    <name type="scientific">Bombyx mandarina</name>
    <name type="common">Wild silk moth</name>
    <name type="synonym">Wild silkworm</name>
    <dbReference type="NCBI Taxonomy" id="7092"/>
    <lineage>
        <taxon>Eukaryota</taxon>
        <taxon>Metazoa</taxon>
        <taxon>Ecdysozoa</taxon>
        <taxon>Arthropoda</taxon>
        <taxon>Hexapoda</taxon>
        <taxon>Insecta</taxon>
        <taxon>Pterygota</taxon>
        <taxon>Neoptera</taxon>
        <taxon>Endopterygota</taxon>
        <taxon>Lepidoptera</taxon>
        <taxon>Glossata</taxon>
        <taxon>Ditrysia</taxon>
        <taxon>Bombycoidea</taxon>
        <taxon>Bombycidae</taxon>
        <taxon>Bombycinae</taxon>
        <taxon>Bombyx</taxon>
    </lineage>
</organism>
<keyword evidence="5" id="KW-0732">Signal</keyword>
<dbReference type="GO" id="GO:0007304">
    <property type="term" value="P:chorion-containing eggshell formation"/>
    <property type="evidence" value="ECO:0007669"/>
    <property type="project" value="InterPro"/>
</dbReference>
<dbReference type="PROSITE" id="PS51257">
    <property type="entry name" value="PROKAR_LIPOPROTEIN"/>
    <property type="match status" value="1"/>
</dbReference>
<dbReference type="GO" id="GO:0042600">
    <property type="term" value="C:egg chorion"/>
    <property type="evidence" value="ECO:0007669"/>
    <property type="project" value="InterPro"/>
</dbReference>
<dbReference type="RefSeq" id="XP_028028831.1">
    <property type="nucleotide sequence ID" value="XM_028173030.1"/>
</dbReference>
<feature type="signal peptide" evidence="5">
    <location>
        <begin position="1"/>
        <end position="21"/>
    </location>
</feature>
<name>A0A6J2JH30_BOMMA</name>
<reference evidence="7" key="1">
    <citation type="submission" date="2025-08" db="UniProtKB">
        <authorList>
            <consortium name="RefSeq"/>
        </authorList>
    </citation>
    <scope>IDENTIFICATION</scope>
    <source>
        <tissue evidence="7">Silk gland</tissue>
    </source>
</reference>
<feature type="chain" id="PRO_5026998226" evidence="5">
    <location>
        <begin position="22"/>
        <end position="154"/>
    </location>
</feature>
<dbReference type="OrthoDB" id="6930117at2759"/>
<evidence type="ECO:0000256" key="3">
    <source>
        <dbReference type="ARBA" id="ARBA00022737"/>
    </source>
</evidence>
<comment type="function">
    <text evidence="1">This protein is one of many from the eggshell of the silk moth.</text>
</comment>
<sequence length="154" mass="14411">MAAKLILFVCAIALVAQSVLGTGCGCGCRGCGCGCGGCGSGCCDRFCVRSNSAAPTGLSICSENRYNGDVCVCGEVPFLGTADVCGDMCSSGCGCIDYGCGDDCIGITQSCGGCGCGCGGCGGCGCGCGGCGGCGCGCGCCGGRRCGCGGCGCC</sequence>